<evidence type="ECO:0000313" key="1">
    <source>
        <dbReference type="EMBL" id="KAJ7302523.1"/>
    </source>
</evidence>
<comment type="caution">
    <text evidence="1">The sequence shown here is derived from an EMBL/GenBank/DDBJ whole genome shotgun (WGS) entry which is preliminary data.</text>
</comment>
<accession>A0AAD6Z0I3</accession>
<organism evidence="1 2">
    <name type="scientific">Mycena albidolilacea</name>
    <dbReference type="NCBI Taxonomy" id="1033008"/>
    <lineage>
        <taxon>Eukaryota</taxon>
        <taxon>Fungi</taxon>
        <taxon>Dikarya</taxon>
        <taxon>Basidiomycota</taxon>
        <taxon>Agaricomycotina</taxon>
        <taxon>Agaricomycetes</taxon>
        <taxon>Agaricomycetidae</taxon>
        <taxon>Agaricales</taxon>
        <taxon>Marasmiineae</taxon>
        <taxon>Mycenaceae</taxon>
        <taxon>Mycena</taxon>
    </lineage>
</organism>
<sequence>MAAQRCVSALCLSSAIADQLTPALPVQLIIVHQPLLSRWSYSEGREQHRGGGAHEMWRLAGGFFSGGRGADTEVPIGCTCAQRRSCAHWRDSTI</sequence>
<name>A0AAD6Z0I3_9AGAR</name>
<protein>
    <submittedName>
        <fullName evidence="1">Uncharacterized protein</fullName>
    </submittedName>
</protein>
<gene>
    <name evidence="1" type="ORF">DFH08DRAFT_905126</name>
</gene>
<evidence type="ECO:0000313" key="2">
    <source>
        <dbReference type="Proteomes" id="UP001218218"/>
    </source>
</evidence>
<reference evidence="1" key="1">
    <citation type="submission" date="2023-03" db="EMBL/GenBank/DDBJ databases">
        <title>Massive genome expansion in bonnet fungi (Mycena s.s.) driven by repeated elements and novel gene families across ecological guilds.</title>
        <authorList>
            <consortium name="Lawrence Berkeley National Laboratory"/>
            <person name="Harder C.B."/>
            <person name="Miyauchi S."/>
            <person name="Viragh M."/>
            <person name="Kuo A."/>
            <person name="Thoen E."/>
            <person name="Andreopoulos B."/>
            <person name="Lu D."/>
            <person name="Skrede I."/>
            <person name="Drula E."/>
            <person name="Henrissat B."/>
            <person name="Morin E."/>
            <person name="Kohler A."/>
            <person name="Barry K."/>
            <person name="LaButti K."/>
            <person name="Morin E."/>
            <person name="Salamov A."/>
            <person name="Lipzen A."/>
            <person name="Mereny Z."/>
            <person name="Hegedus B."/>
            <person name="Baldrian P."/>
            <person name="Stursova M."/>
            <person name="Weitz H."/>
            <person name="Taylor A."/>
            <person name="Grigoriev I.V."/>
            <person name="Nagy L.G."/>
            <person name="Martin F."/>
            <person name="Kauserud H."/>
        </authorList>
    </citation>
    <scope>NUCLEOTIDE SEQUENCE</scope>
    <source>
        <strain evidence="1">CBHHK002</strain>
    </source>
</reference>
<proteinExistence type="predicted"/>
<dbReference type="AlphaFoldDB" id="A0AAD6Z0I3"/>
<keyword evidence="2" id="KW-1185">Reference proteome</keyword>
<dbReference type="EMBL" id="JARIHO010000115">
    <property type="protein sequence ID" value="KAJ7302523.1"/>
    <property type="molecule type" value="Genomic_DNA"/>
</dbReference>
<feature type="non-terminal residue" evidence="1">
    <location>
        <position position="1"/>
    </location>
</feature>
<dbReference type="Proteomes" id="UP001218218">
    <property type="component" value="Unassembled WGS sequence"/>
</dbReference>